<protein>
    <recommendedName>
        <fullName evidence="9">BOS complex subunit NCLN</fullName>
    </recommendedName>
</protein>
<feature type="domain" description="Peptidase M28" evidence="12">
    <location>
        <begin position="67"/>
        <end position="185"/>
    </location>
</feature>
<evidence type="ECO:0000256" key="8">
    <source>
        <dbReference type="ARBA" id="ARBA00023180"/>
    </source>
</evidence>
<feature type="region of interest" description="Disordered" evidence="10">
    <location>
        <begin position="402"/>
        <end position="446"/>
    </location>
</feature>
<feature type="compositionally biased region" description="Low complexity" evidence="10">
    <location>
        <begin position="408"/>
        <end position="419"/>
    </location>
</feature>
<evidence type="ECO:0000259" key="12">
    <source>
        <dbReference type="Pfam" id="PF04389"/>
    </source>
</evidence>
<evidence type="ECO:0000256" key="9">
    <source>
        <dbReference type="ARBA" id="ARBA00034873"/>
    </source>
</evidence>
<dbReference type="InterPro" id="IPR016574">
    <property type="entry name" value="Nicalin"/>
</dbReference>
<dbReference type="OrthoDB" id="5913609at2759"/>
<feature type="region of interest" description="Disordered" evidence="10">
    <location>
        <begin position="347"/>
        <end position="371"/>
    </location>
</feature>
<keyword evidence="5" id="KW-0256">Endoplasmic reticulum</keyword>
<dbReference type="EMBL" id="LUCM01002183">
    <property type="protein sequence ID" value="KAA0197729.1"/>
    <property type="molecule type" value="Genomic_DNA"/>
</dbReference>
<evidence type="ECO:0000256" key="4">
    <source>
        <dbReference type="ARBA" id="ARBA00022729"/>
    </source>
</evidence>
<dbReference type="AlphaFoldDB" id="A0A8E0VJX6"/>
<dbReference type="Pfam" id="PF04389">
    <property type="entry name" value="Peptidase_M28"/>
    <property type="match status" value="1"/>
</dbReference>
<dbReference type="Proteomes" id="UP000728185">
    <property type="component" value="Unassembled WGS sequence"/>
</dbReference>
<name>A0A8E0VJX6_9TREM</name>
<evidence type="ECO:0000313" key="13">
    <source>
        <dbReference type="EMBL" id="KAA0197729.1"/>
    </source>
</evidence>
<evidence type="ECO:0000256" key="1">
    <source>
        <dbReference type="ARBA" id="ARBA00004389"/>
    </source>
</evidence>
<keyword evidence="8" id="KW-0325">Glycoprotein</keyword>
<dbReference type="Gene3D" id="3.40.630.10">
    <property type="entry name" value="Zn peptidases"/>
    <property type="match status" value="1"/>
</dbReference>
<keyword evidence="3 11" id="KW-0812">Transmembrane</keyword>
<proteinExistence type="inferred from homology"/>
<evidence type="ECO:0000256" key="2">
    <source>
        <dbReference type="ARBA" id="ARBA00007717"/>
    </source>
</evidence>
<feature type="compositionally biased region" description="Polar residues" evidence="10">
    <location>
        <begin position="357"/>
        <end position="371"/>
    </location>
</feature>
<dbReference type="SUPFAM" id="SSF53187">
    <property type="entry name" value="Zn-dependent exopeptidases"/>
    <property type="match status" value="1"/>
</dbReference>
<keyword evidence="6 11" id="KW-1133">Transmembrane helix</keyword>
<keyword evidence="14" id="KW-1185">Reference proteome</keyword>
<evidence type="ECO:0000256" key="6">
    <source>
        <dbReference type="ARBA" id="ARBA00022989"/>
    </source>
</evidence>
<dbReference type="InterPro" id="IPR007484">
    <property type="entry name" value="Peptidase_M28"/>
</dbReference>
<feature type="transmembrane region" description="Helical" evidence="11">
    <location>
        <begin position="484"/>
        <end position="504"/>
    </location>
</feature>
<evidence type="ECO:0000256" key="11">
    <source>
        <dbReference type="SAM" id="Phobius"/>
    </source>
</evidence>
<keyword evidence="7 11" id="KW-0472">Membrane</keyword>
<evidence type="ECO:0000256" key="7">
    <source>
        <dbReference type="ARBA" id="ARBA00023136"/>
    </source>
</evidence>
<accession>A0A8E0VJX6</accession>
<sequence>MASSDIESSSAAGKSRTRDSTFPAMLNVIWSTGHRLSVQATTPKVAPSVSITNIEGVIRNNLLPKSPAVIICAYYDAMSAIPSLAYGSDANGSGVVVLLELARLFSRFYADSATTPKYELYFLLSGGGKFNFMGTKRWLDQKIEDTAGLAMLDSVTQVVCLEGLGTAQFGSNLHVHLSRPPKDSSFSQRFIDSLKLATQLHPFPSTDNSTEASVQVVHKKINLNQEQLGWEHERFSIHRLPGLTLSSWPSVQVANQWRQTSLDGGPLSQLGRNSKTRLRGAVDPAVIARNTRVIAEALTRVLFDLDAPQAPVNSSKVVASTWLSEITIGALLDLMVRQPRSIQMLHAKPKPLPHSGSGKTNSGSIRGSARSQLTEKWPGLIGSLERHLSKLLPHVLTLQHPLVRDGSKPSTTTSSSGSGTDKDSNENSARDRGSKNSDDITSEAQSMRTSSILTSAAAASDVDVVIYTEVEPTILTVHKLKSSIFDLVVACGVASYLCLIYLFLENFRKFQQRLPFSTRGVKTHVQ</sequence>
<keyword evidence="4" id="KW-0732">Signal</keyword>
<organism evidence="13 14">
    <name type="scientific">Fasciolopsis buskii</name>
    <dbReference type="NCBI Taxonomy" id="27845"/>
    <lineage>
        <taxon>Eukaryota</taxon>
        <taxon>Metazoa</taxon>
        <taxon>Spiralia</taxon>
        <taxon>Lophotrochozoa</taxon>
        <taxon>Platyhelminthes</taxon>
        <taxon>Trematoda</taxon>
        <taxon>Digenea</taxon>
        <taxon>Plagiorchiida</taxon>
        <taxon>Echinostomata</taxon>
        <taxon>Echinostomatoidea</taxon>
        <taxon>Fasciolidae</taxon>
        <taxon>Fasciolopsis</taxon>
    </lineage>
</organism>
<feature type="compositionally biased region" description="Basic and acidic residues" evidence="10">
    <location>
        <begin position="420"/>
        <end position="438"/>
    </location>
</feature>
<gene>
    <name evidence="13" type="ORF">FBUS_06702</name>
</gene>
<reference evidence="13" key="1">
    <citation type="submission" date="2019-05" db="EMBL/GenBank/DDBJ databases">
        <title>Annotation for the trematode Fasciolopsis buski.</title>
        <authorList>
            <person name="Choi Y.-J."/>
        </authorList>
    </citation>
    <scope>NUCLEOTIDE SEQUENCE</scope>
    <source>
        <strain evidence="13">HT</strain>
        <tissue evidence="13">Whole worm</tissue>
    </source>
</reference>
<evidence type="ECO:0000256" key="3">
    <source>
        <dbReference type="ARBA" id="ARBA00022692"/>
    </source>
</evidence>
<dbReference type="PANTHER" id="PTHR31826">
    <property type="entry name" value="NICALIN"/>
    <property type="match status" value="1"/>
</dbReference>
<evidence type="ECO:0000256" key="5">
    <source>
        <dbReference type="ARBA" id="ARBA00022824"/>
    </source>
</evidence>
<dbReference type="GO" id="GO:0009966">
    <property type="term" value="P:regulation of signal transduction"/>
    <property type="evidence" value="ECO:0007669"/>
    <property type="project" value="InterPro"/>
</dbReference>
<comment type="subcellular location">
    <subcellularLocation>
        <location evidence="1">Endoplasmic reticulum membrane</location>
        <topology evidence="1">Single-pass membrane protein</topology>
    </subcellularLocation>
</comment>
<dbReference type="GO" id="GO:0005789">
    <property type="term" value="C:endoplasmic reticulum membrane"/>
    <property type="evidence" value="ECO:0007669"/>
    <property type="project" value="UniProtKB-SubCell"/>
</dbReference>
<comment type="caution">
    <text evidence="13">The sequence shown here is derived from an EMBL/GenBank/DDBJ whole genome shotgun (WGS) entry which is preliminary data.</text>
</comment>
<comment type="similarity">
    <text evidence="2">Belongs to the nicastrin family.</text>
</comment>
<evidence type="ECO:0000256" key="10">
    <source>
        <dbReference type="SAM" id="MobiDB-lite"/>
    </source>
</evidence>
<evidence type="ECO:0000313" key="14">
    <source>
        <dbReference type="Proteomes" id="UP000728185"/>
    </source>
</evidence>